<dbReference type="AlphaFoldDB" id="A0A450W4P1"/>
<dbReference type="PANTHER" id="PTHR43429:SF3">
    <property type="entry name" value="NITRITE REDUCTASE [NAD(P)H]"/>
    <property type="match status" value="1"/>
</dbReference>
<reference evidence="9" key="1">
    <citation type="submission" date="2019-02" db="EMBL/GenBank/DDBJ databases">
        <authorList>
            <person name="Gruber-Vodicka R. H."/>
            <person name="Seah K. B. B."/>
        </authorList>
    </citation>
    <scope>NUCLEOTIDE SEQUENCE</scope>
    <source>
        <strain evidence="7">BECK_BZ163</strain>
        <strain evidence="9">BECK_BZ164</strain>
        <strain evidence="8">BECK_BZ165</strain>
    </source>
</reference>
<dbReference type="Pfam" id="PF07992">
    <property type="entry name" value="Pyr_redox_2"/>
    <property type="match status" value="1"/>
</dbReference>
<dbReference type="Pfam" id="PF18267">
    <property type="entry name" value="Rubredoxin_C"/>
    <property type="match status" value="1"/>
</dbReference>
<evidence type="ECO:0000256" key="2">
    <source>
        <dbReference type="ARBA" id="ARBA00006442"/>
    </source>
</evidence>
<dbReference type="InterPro" id="IPR041575">
    <property type="entry name" value="Rubredoxin_C"/>
</dbReference>
<evidence type="ECO:0000256" key="1">
    <source>
        <dbReference type="ARBA" id="ARBA00001974"/>
    </source>
</evidence>
<dbReference type="PANTHER" id="PTHR43429">
    <property type="entry name" value="PYRIDINE NUCLEOTIDE-DISULFIDE OXIDOREDUCTASE DOMAIN-CONTAINING"/>
    <property type="match status" value="1"/>
</dbReference>
<feature type="domain" description="NADH-rubredoxin oxidoreductase C-terminal" evidence="6">
    <location>
        <begin position="327"/>
        <end position="383"/>
    </location>
</feature>
<feature type="domain" description="FAD/NAD(P)-binding" evidence="5">
    <location>
        <begin position="2"/>
        <end position="289"/>
    </location>
</feature>
<dbReference type="GO" id="GO:0016491">
    <property type="term" value="F:oxidoreductase activity"/>
    <property type="evidence" value="ECO:0007669"/>
    <property type="project" value="InterPro"/>
</dbReference>
<dbReference type="PRINTS" id="PR00411">
    <property type="entry name" value="PNDRDTASEI"/>
</dbReference>
<dbReference type="EMBL" id="CAADFL010000220">
    <property type="protein sequence ID" value="VFK12013.1"/>
    <property type="molecule type" value="Genomic_DNA"/>
</dbReference>
<evidence type="ECO:0000313" key="7">
    <source>
        <dbReference type="EMBL" id="VFJ59439.1"/>
    </source>
</evidence>
<dbReference type="SUPFAM" id="SSF51905">
    <property type="entry name" value="FAD/NAD(P)-binding domain"/>
    <property type="match status" value="2"/>
</dbReference>
<dbReference type="Gene3D" id="3.50.50.60">
    <property type="entry name" value="FAD/NAD(P)-binding domain"/>
    <property type="match status" value="2"/>
</dbReference>
<organism evidence="9">
    <name type="scientific">Candidatus Kentrum sp. FM</name>
    <dbReference type="NCBI Taxonomy" id="2126340"/>
    <lineage>
        <taxon>Bacteria</taxon>
        <taxon>Pseudomonadati</taxon>
        <taxon>Pseudomonadota</taxon>
        <taxon>Gammaproteobacteria</taxon>
        <taxon>Candidatus Kentrum</taxon>
    </lineage>
</organism>
<evidence type="ECO:0000313" key="8">
    <source>
        <dbReference type="EMBL" id="VFJ59616.1"/>
    </source>
</evidence>
<dbReference type="InterPro" id="IPR050260">
    <property type="entry name" value="FAD-bd_OxRdtase"/>
</dbReference>
<accession>A0A450W4P1</accession>
<keyword evidence="3" id="KW-0285">Flavoprotein</keyword>
<dbReference type="InterPro" id="IPR023753">
    <property type="entry name" value="FAD/NAD-binding_dom"/>
</dbReference>
<gene>
    <name evidence="7" type="ORF">BECKFM1743A_GA0114220_102376</name>
    <name evidence="9" type="ORF">BECKFM1743B_GA0114221_102206</name>
    <name evidence="8" type="ORF">BECKFM1743C_GA0114222_102502</name>
</gene>
<evidence type="ECO:0000313" key="9">
    <source>
        <dbReference type="EMBL" id="VFK12013.1"/>
    </source>
</evidence>
<comment type="cofactor">
    <cofactor evidence="1">
        <name>FAD</name>
        <dbReference type="ChEBI" id="CHEBI:57692"/>
    </cofactor>
</comment>
<dbReference type="PRINTS" id="PR00368">
    <property type="entry name" value="FADPNR"/>
</dbReference>
<comment type="similarity">
    <text evidence="2">Belongs to the FAD-dependent oxidoreductase family.</text>
</comment>
<proteinExistence type="inferred from homology"/>
<evidence type="ECO:0000259" key="6">
    <source>
        <dbReference type="Pfam" id="PF18267"/>
    </source>
</evidence>
<evidence type="ECO:0000259" key="5">
    <source>
        <dbReference type="Pfam" id="PF07992"/>
    </source>
</evidence>
<dbReference type="EMBL" id="CAADFA010000250">
    <property type="protein sequence ID" value="VFJ59616.1"/>
    <property type="molecule type" value="Genomic_DNA"/>
</dbReference>
<protein>
    <submittedName>
        <fullName evidence="9">Pyridine nucleotide-disulphide oxidoreductase</fullName>
    </submittedName>
</protein>
<evidence type="ECO:0000256" key="3">
    <source>
        <dbReference type="ARBA" id="ARBA00022630"/>
    </source>
</evidence>
<sequence>MHYVIVGAGPAGVIAAETLRKTDRDGKITLLGDEPGMPYSRMAIPYFIGDEIDAGATCLRKEDHYVRHGIDFRHGRVTRIEPQNRALNLEDGTSLFYDRLLLATGSRPITLPIPGADLPGVHHCWTLEDAGKIRELAKPGSRVVLIGAGFIGCIIMGALLERGATLTVLELEGRMLARMMDEVGATMLERWCAEKGVTVRTGTRVTEIKKGGNIPDSSAELPAGLTVHTQTGEPLMADLVVSAAGVRPNLDILSGTGIATEDGILVDRCLKTTQPDIYAAGDVAQGIDWSTGKRTVHAIQPTAAEHGRVSAYNMAGIPTIHPGSFNMNVLDTMGLVSVSMGRWDEGKDRNSTLLYDRDRYRYVRLVFEEDRLAGALTIGWMGANGVLRGLIQGRVRLGKWRNRLFVDPTRVMEAHRFLLTGAIR</sequence>
<dbReference type="InterPro" id="IPR036188">
    <property type="entry name" value="FAD/NAD-bd_sf"/>
</dbReference>
<name>A0A450W4P1_9GAMM</name>
<dbReference type="EMBL" id="CAADEZ010000237">
    <property type="protein sequence ID" value="VFJ59439.1"/>
    <property type="molecule type" value="Genomic_DNA"/>
</dbReference>
<keyword evidence="4" id="KW-0274">FAD</keyword>
<evidence type="ECO:0000256" key="4">
    <source>
        <dbReference type="ARBA" id="ARBA00022827"/>
    </source>
</evidence>